<sequence>MDVSNFPDSQQWCAPAGAWRLACGQAMGLRPRRPGTLEIVQGGVWLTVSGRAASEEDVFLRRGDTLRIAAGQHAVLEPWPAPGRTGGVSFLWTEEGSQGVPVASAWSAVACALGDMFRAQAALGRALLALGRAVGHAAIGRRPEGRGSAQMPSAMALRGRH</sequence>
<proteinExistence type="predicted"/>
<organism evidence="2 3">
    <name type="scientific">Paracidovorax avenae (strain ATCC 19860 / DSM 7227 / CCUG 15838 / JCM 20985 / LMG 2117 / NCPPB 1011)</name>
    <name type="common">Acidovorax avenae</name>
    <dbReference type="NCBI Taxonomy" id="643561"/>
    <lineage>
        <taxon>Bacteria</taxon>
        <taxon>Pseudomonadati</taxon>
        <taxon>Pseudomonadota</taxon>
        <taxon>Betaproteobacteria</taxon>
        <taxon>Burkholderiales</taxon>
        <taxon>Comamonadaceae</taxon>
        <taxon>Paracidovorax</taxon>
    </lineage>
</organism>
<evidence type="ECO:0000313" key="3">
    <source>
        <dbReference type="Proteomes" id="UP000002482"/>
    </source>
</evidence>
<protein>
    <recommendedName>
        <fullName evidence="4">DUF2917 domain-containing protein</fullName>
    </recommendedName>
</protein>
<dbReference type="OrthoDB" id="8899531at2"/>
<accession>F0Q3E0</accession>
<dbReference type="HOGENOM" id="CLU_1657011_0_0_4"/>
<feature type="region of interest" description="Disordered" evidence="1">
    <location>
        <begin position="141"/>
        <end position="161"/>
    </location>
</feature>
<evidence type="ECO:0008006" key="4">
    <source>
        <dbReference type="Google" id="ProtNLM"/>
    </source>
</evidence>
<gene>
    <name evidence="2" type="ordered locus">Acav_3952</name>
</gene>
<dbReference type="AlphaFoldDB" id="F0Q3E0"/>
<evidence type="ECO:0000256" key="1">
    <source>
        <dbReference type="SAM" id="MobiDB-lite"/>
    </source>
</evidence>
<evidence type="ECO:0000313" key="2">
    <source>
        <dbReference type="EMBL" id="ADX47842.1"/>
    </source>
</evidence>
<dbReference type="EMBL" id="CP002521">
    <property type="protein sequence ID" value="ADX47842.1"/>
    <property type="molecule type" value="Genomic_DNA"/>
</dbReference>
<dbReference type="GeneID" id="34239814"/>
<dbReference type="RefSeq" id="WP_013596318.1">
    <property type="nucleotide sequence ID" value="NC_015138.1"/>
</dbReference>
<dbReference type="Pfam" id="PF11142">
    <property type="entry name" value="DUF2917"/>
    <property type="match status" value="1"/>
</dbReference>
<keyword evidence="3" id="KW-1185">Reference proteome</keyword>
<dbReference type="InterPro" id="IPR021317">
    <property type="entry name" value="DUF2917"/>
</dbReference>
<reference evidence="2" key="1">
    <citation type="submission" date="2011-02" db="EMBL/GenBank/DDBJ databases">
        <title>Complete sequence of Acidovorax avenae subsp. avenae ATCC 19860.</title>
        <authorList>
            <consortium name="US DOE Joint Genome Institute"/>
            <person name="Lucas S."/>
            <person name="Copeland A."/>
            <person name="Lapidus A."/>
            <person name="Cheng J.-F."/>
            <person name="Goodwin L."/>
            <person name="Pitluck S."/>
            <person name="Chertkov O."/>
            <person name="Held B."/>
            <person name="Detter J.C."/>
            <person name="Han C."/>
            <person name="Tapia R."/>
            <person name="Land M."/>
            <person name="Hauser L."/>
            <person name="Kyrpides N."/>
            <person name="Ivanova N."/>
            <person name="Ovchinnikova G."/>
            <person name="Pagani I."/>
            <person name="Gordon S."/>
            <person name="Woyke T."/>
        </authorList>
    </citation>
    <scope>NUCLEOTIDE SEQUENCE</scope>
    <source>
        <strain evidence="2">ATCC 19860</strain>
    </source>
</reference>
<name>F0Q3E0_PARA1</name>
<dbReference type="KEGG" id="aaa:Acav_3952"/>
<dbReference type="Proteomes" id="UP000002482">
    <property type="component" value="Chromosome"/>
</dbReference>